<dbReference type="PANTHER" id="PTHR30373:SF8">
    <property type="entry name" value="BLL7265 PROTEIN"/>
    <property type="match status" value="1"/>
</dbReference>
<name>A0A2S9JJI2_9HYPH</name>
<gene>
    <name evidence="2" type="ORF">C5750_12845</name>
</gene>
<dbReference type="Proteomes" id="UP000238563">
    <property type="component" value="Unassembled WGS sequence"/>
</dbReference>
<reference evidence="2 3" key="1">
    <citation type="submission" date="2018-02" db="EMBL/GenBank/DDBJ databases">
        <title>The draft genome of Phyllobacterium myrsinacearum DSM5892.</title>
        <authorList>
            <person name="Li L."/>
            <person name="Liu L."/>
            <person name="Zhang X."/>
            <person name="Wang T."/>
        </authorList>
    </citation>
    <scope>NUCLEOTIDE SEQUENCE [LARGE SCALE GENOMIC DNA]</scope>
    <source>
        <strain evidence="2 3">DSM 5892</strain>
    </source>
</reference>
<accession>A0A2S9JJI2</accession>
<protein>
    <recommendedName>
        <fullName evidence="4">TPM domain-containing protein</fullName>
    </recommendedName>
</protein>
<keyword evidence="3" id="KW-1185">Reference proteome</keyword>
<evidence type="ECO:0000313" key="2">
    <source>
        <dbReference type="EMBL" id="PRD53271.1"/>
    </source>
</evidence>
<keyword evidence="1" id="KW-0812">Transmembrane</keyword>
<dbReference type="EMBL" id="PVBT01000003">
    <property type="protein sequence ID" value="PRD53271.1"/>
    <property type="molecule type" value="Genomic_DNA"/>
</dbReference>
<evidence type="ECO:0000256" key="1">
    <source>
        <dbReference type="SAM" id="Phobius"/>
    </source>
</evidence>
<sequence>MSMMSDEDHARIAEAIRDAESRTSGEIYAVLARRSDSYFFVAGFVVTVAILIAAVAVALAAHWYWFTISLPLFGLAILAAFLTAILLIRLVPGLGMLFVPKRILYQRAHLNAVQQFLARNVHLTEKRTGILLFVSLAEHYAEVVADAGINARVPQEEWNGIVATLTDHAALDDHASGFLKAIQHAGQLLETHFPAGPDNINELDDHLVEL</sequence>
<dbReference type="Gene3D" id="3.10.310.50">
    <property type="match status" value="1"/>
</dbReference>
<proteinExistence type="predicted"/>
<organism evidence="2 3">
    <name type="scientific">Phyllobacterium myrsinacearum</name>
    <dbReference type="NCBI Taxonomy" id="28101"/>
    <lineage>
        <taxon>Bacteria</taxon>
        <taxon>Pseudomonadati</taxon>
        <taxon>Pseudomonadota</taxon>
        <taxon>Alphaproteobacteria</taxon>
        <taxon>Hyphomicrobiales</taxon>
        <taxon>Phyllobacteriaceae</taxon>
        <taxon>Phyllobacterium</taxon>
    </lineage>
</organism>
<keyword evidence="1" id="KW-1133">Transmembrane helix</keyword>
<feature type="transmembrane region" description="Helical" evidence="1">
    <location>
        <begin position="72"/>
        <end position="99"/>
    </location>
</feature>
<feature type="transmembrane region" description="Helical" evidence="1">
    <location>
        <begin position="38"/>
        <end position="66"/>
    </location>
</feature>
<evidence type="ECO:0000313" key="3">
    <source>
        <dbReference type="Proteomes" id="UP000238563"/>
    </source>
</evidence>
<dbReference type="PANTHER" id="PTHR30373">
    <property type="entry name" value="UPF0603 PROTEIN YGCG"/>
    <property type="match status" value="1"/>
</dbReference>
<evidence type="ECO:0008006" key="4">
    <source>
        <dbReference type="Google" id="ProtNLM"/>
    </source>
</evidence>
<comment type="caution">
    <text evidence="2">The sequence shown here is derived from an EMBL/GenBank/DDBJ whole genome shotgun (WGS) entry which is preliminary data.</text>
</comment>
<keyword evidence="1" id="KW-0472">Membrane</keyword>
<dbReference type="RefSeq" id="WP_105734277.1">
    <property type="nucleotide sequence ID" value="NZ_PVBT01000003.1"/>
</dbReference>
<dbReference type="OrthoDB" id="5825388at2"/>
<dbReference type="AlphaFoldDB" id="A0A2S9JJI2"/>